<dbReference type="InterPro" id="IPR008979">
    <property type="entry name" value="Galactose-bd-like_sf"/>
</dbReference>
<accession>A0A7I8WEV4</accession>
<dbReference type="InterPro" id="IPR051941">
    <property type="entry name" value="BG_Antigen-Binding_Lectin"/>
</dbReference>
<name>A0A7I8WEV4_9ANNE</name>
<protein>
    <submittedName>
        <fullName evidence="1">DgyrCDS14727</fullName>
    </submittedName>
</protein>
<dbReference type="PANTHER" id="PTHR45713">
    <property type="entry name" value="FTP DOMAIN-CONTAINING PROTEIN"/>
    <property type="match status" value="1"/>
</dbReference>
<sequence length="736" mass="83995">MYMENSESMYTIKSIIDKYGEIISGLNVSKSVQEHLQNNFCLGIQSAGKHNVALNKAIIHNAIVAYPNKIYHDSHLVDGIKNGQDLLGGCTKLERDNDDFWIMIDLIEMYTIREIIMYPPNISGYNEKMSIFVTNWTDSSDVCIENAVLHSMNKTSKFTCQSDIYLARFINISLPEISNITICEIEAYCDNLALNADVFVSNVKSGSYAYAEYPLQEKHLSKKYTSSSTSAQNGNFFYAMFLKGKFLIYGIDLYGISISTEFQIFVTNRNFLLDKTLLKSEECCKISKILVEDDISLSCVYPLIGEFVIISSNYSNHNSIVISRIEIRGLTIDKADFVNNAFGKPAWFSSTLFIPGHAEEPFYATFATDGFTKHHFSLSKPKAWLLVDLLRIVRVDYTAIKLRHIIYKSQRYTTLNFKILETINEDVNKFVKIDASECSSGDLDNFSAKSGSIFVWKCSPNKIGRFLLIYSLSQNVEVYELYIIGLSFDNKYFSSIEIPMEEAFANNNSFWDYDNSPLKVIDGNFYNLKKIPRYSSCSKLTSESEIILTIKFKSRYYVNQIILYPLFDTDIDSLYNVSIYVAFDNGVDRQFCGRLTDKVEPIRSLILINCHQPIEGNQLLIVKNLSRKNELHFCEVKAFGRLSALREISWLKITKEKKLKSSTLILSQLQKEQTFISCLILCKLNMCLSFSYNFKEKECLLTSSNITNELEDSLDSAVGHTLLVNVGKKSEKKCQV</sequence>
<evidence type="ECO:0000313" key="1">
    <source>
        <dbReference type="EMBL" id="CAD5126647.1"/>
    </source>
</evidence>
<comment type="caution">
    <text evidence="1">The sequence shown here is derived from an EMBL/GenBank/DDBJ whole genome shotgun (WGS) entry which is preliminary data.</text>
</comment>
<keyword evidence="2" id="KW-1185">Reference proteome</keyword>
<reference evidence="1 2" key="1">
    <citation type="submission" date="2020-08" db="EMBL/GenBank/DDBJ databases">
        <authorList>
            <person name="Hejnol A."/>
        </authorList>
    </citation>
    <scope>NUCLEOTIDE SEQUENCE [LARGE SCALE GENOMIC DNA]</scope>
</reference>
<dbReference type="SUPFAM" id="SSF49785">
    <property type="entry name" value="Galactose-binding domain-like"/>
    <property type="match status" value="3"/>
</dbReference>
<dbReference type="Gene3D" id="2.60.120.260">
    <property type="entry name" value="Galactose-binding domain-like"/>
    <property type="match status" value="3"/>
</dbReference>
<organism evidence="1 2">
    <name type="scientific">Dimorphilus gyrociliatus</name>
    <dbReference type="NCBI Taxonomy" id="2664684"/>
    <lineage>
        <taxon>Eukaryota</taxon>
        <taxon>Metazoa</taxon>
        <taxon>Spiralia</taxon>
        <taxon>Lophotrochozoa</taxon>
        <taxon>Annelida</taxon>
        <taxon>Polychaeta</taxon>
        <taxon>Polychaeta incertae sedis</taxon>
        <taxon>Dinophilidae</taxon>
        <taxon>Dimorphilus</taxon>
    </lineage>
</organism>
<evidence type="ECO:0000313" key="2">
    <source>
        <dbReference type="Proteomes" id="UP000549394"/>
    </source>
</evidence>
<proteinExistence type="predicted"/>
<dbReference type="AlphaFoldDB" id="A0A7I8WEV4"/>
<dbReference type="EMBL" id="CAJFCJ010000069">
    <property type="protein sequence ID" value="CAD5126647.1"/>
    <property type="molecule type" value="Genomic_DNA"/>
</dbReference>
<gene>
    <name evidence="1" type="ORF">DGYR_LOCUS13883</name>
</gene>
<dbReference type="PANTHER" id="PTHR45713:SF6">
    <property type="entry name" value="F5_8 TYPE C DOMAIN-CONTAINING PROTEIN"/>
    <property type="match status" value="1"/>
</dbReference>
<dbReference type="Proteomes" id="UP000549394">
    <property type="component" value="Unassembled WGS sequence"/>
</dbReference>